<evidence type="ECO:0000313" key="2">
    <source>
        <dbReference type="Proteomes" id="UP001519921"/>
    </source>
</evidence>
<accession>A0ABS7ARI9</accession>
<dbReference type="Proteomes" id="UP001519921">
    <property type="component" value="Unassembled WGS sequence"/>
</dbReference>
<comment type="caution">
    <text evidence="1">The sequence shown here is derived from an EMBL/GenBank/DDBJ whole genome shotgun (WGS) entry which is preliminary data.</text>
</comment>
<organism evidence="1 2">
    <name type="scientific">Clostridium weizhouense</name>
    <dbReference type="NCBI Taxonomy" id="2859781"/>
    <lineage>
        <taxon>Bacteria</taxon>
        <taxon>Bacillati</taxon>
        <taxon>Bacillota</taxon>
        <taxon>Clostridia</taxon>
        <taxon>Eubacteriales</taxon>
        <taxon>Clostridiaceae</taxon>
        <taxon>Clostridium</taxon>
    </lineage>
</organism>
<dbReference type="EMBL" id="JAHXPT010000012">
    <property type="protein sequence ID" value="MBW6411277.1"/>
    <property type="molecule type" value="Genomic_DNA"/>
</dbReference>
<reference evidence="1 2" key="1">
    <citation type="submission" date="2021-07" db="EMBL/GenBank/DDBJ databases">
        <title>Clostridium weizhouense sp. nov., an anaerobic bacterium isolated from activated sludge of Petroleum wastewater.</title>
        <authorList>
            <person name="Li Q."/>
        </authorList>
    </citation>
    <scope>NUCLEOTIDE SEQUENCE [LARGE SCALE GENOMIC DNA]</scope>
    <source>
        <strain evidence="1 2">YB-6</strain>
    </source>
</reference>
<sequence>MGNLSKTDAQEMARKMMIDGEPFDTIMEKTNLRLKDLKKIRRKEIDSHF</sequence>
<proteinExistence type="predicted"/>
<gene>
    <name evidence="1" type="ORF">KYD98_14380</name>
</gene>
<keyword evidence="2" id="KW-1185">Reference proteome</keyword>
<protein>
    <submittedName>
        <fullName evidence="1">Uncharacterized protein</fullName>
    </submittedName>
</protein>
<dbReference type="RefSeq" id="WP_219780739.1">
    <property type="nucleotide sequence ID" value="NZ_JAHXPT010000012.1"/>
</dbReference>
<evidence type="ECO:0000313" key="1">
    <source>
        <dbReference type="EMBL" id="MBW6411277.1"/>
    </source>
</evidence>
<name>A0ABS7ARI9_9CLOT</name>